<protein>
    <submittedName>
        <fullName evidence="2">Uncharacterized protein</fullName>
    </submittedName>
</protein>
<reference evidence="2" key="2">
    <citation type="submission" date="2015-06" db="UniProtKB">
        <authorList>
            <consortium name="EnsemblPlants"/>
        </authorList>
    </citation>
    <scope>IDENTIFICATION</scope>
</reference>
<dbReference type="Gramene" id="ORUFI03G22290.1">
    <property type="protein sequence ID" value="ORUFI03G22290.1"/>
    <property type="gene ID" value="ORUFI03G22290"/>
</dbReference>
<name>A0A0E0NWL3_ORYRU</name>
<organism evidence="2 3">
    <name type="scientific">Oryza rufipogon</name>
    <name type="common">Brownbeard rice</name>
    <name type="synonym">Asian wild rice</name>
    <dbReference type="NCBI Taxonomy" id="4529"/>
    <lineage>
        <taxon>Eukaryota</taxon>
        <taxon>Viridiplantae</taxon>
        <taxon>Streptophyta</taxon>
        <taxon>Embryophyta</taxon>
        <taxon>Tracheophyta</taxon>
        <taxon>Spermatophyta</taxon>
        <taxon>Magnoliopsida</taxon>
        <taxon>Liliopsida</taxon>
        <taxon>Poales</taxon>
        <taxon>Poaceae</taxon>
        <taxon>BOP clade</taxon>
        <taxon>Oryzoideae</taxon>
        <taxon>Oryzeae</taxon>
        <taxon>Oryzinae</taxon>
        <taxon>Oryza</taxon>
    </lineage>
</organism>
<dbReference type="Proteomes" id="UP000008022">
    <property type="component" value="Unassembled WGS sequence"/>
</dbReference>
<feature type="compositionally biased region" description="Low complexity" evidence="1">
    <location>
        <begin position="23"/>
        <end position="33"/>
    </location>
</feature>
<evidence type="ECO:0000256" key="1">
    <source>
        <dbReference type="SAM" id="MobiDB-lite"/>
    </source>
</evidence>
<evidence type="ECO:0000313" key="2">
    <source>
        <dbReference type="EnsemblPlants" id="ORUFI03G22290.1"/>
    </source>
</evidence>
<accession>A0A0E0NWL3</accession>
<sequence length="75" mass="7624">MADRSDNELGTACVRGWQGARDGSSNVGVSVSSARPGREAAKAATVPPSELTAGLAGSSLRRQWRLAGSPLSPMG</sequence>
<feature type="region of interest" description="Disordered" evidence="1">
    <location>
        <begin position="17"/>
        <end position="47"/>
    </location>
</feature>
<reference evidence="3" key="1">
    <citation type="submission" date="2013-06" db="EMBL/GenBank/DDBJ databases">
        <authorList>
            <person name="Zhao Q."/>
        </authorList>
    </citation>
    <scope>NUCLEOTIDE SEQUENCE</scope>
    <source>
        <strain evidence="3">cv. W1943</strain>
    </source>
</reference>
<dbReference type="EnsemblPlants" id="ORUFI03G22290.1">
    <property type="protein sequence ID" value="ORUFI03G22290.1"/>
    <property type="gene ID" value="ORUFI03G22290"/>
</dbReference>
<evidence type="ECO:0000313" key="3">
    <source>
        <dbReference type="Proteomes" id="UP000008022"/>
    </source>
</evidence>
<dbReference type="AlphaFoldDB" id="A0A0E0NWL3"/>
<dbReference type="HOGENOM" id="CLU_2675408_0_0_1"/>
<proteinExistence type="predicted"/>
<keyword evidence="3" id="KW-1185">Reference proteome</keyword>